<dbReference type="EMBL" id="VTUZ01000005">
    <property type="protein sequence ID" value="KAA1013004.1"/>
    <property type="molecule type" value="Genomic_DNA"/>
</dbReference>
<dbReference type="RefSeq" id="WP_149669634.1">
    <property type="nucleotide sequence ID" value="NZ_VTUZ01000005.1"/>
</dbReference>
<proteinExistence type="predicted"/>
<dbReference type="Proteomes" id="UP000325273">
    <property type="component" value="Unassembled WGS sequence"/>
</dbReference>
<name>A0A5B0HDF1_9BURK</name>
<accession>A0A5B0HDF1</accession>
<protein>
    <submittedName>
        <fullName evidence="1">Uncharacterized protein</fullName>
    </submittedName>
</protein>
<dbReference type="AlphaFoldDB" id="A0A5B0HDF1"/>
<comment type="caution">
    <text evidence="1">The sequence shown here is derived from an EMBL/GenBank/DDBJ whole genome shotgun (WGS) entry which is preliminary data.</text>
</comment>
<reference evidence="1 2" key="1">
    <citation type="submission" date="2019-08" db="EMBL/GenBank/DDBJ databases">
        <title>Paraburkholderia sp. DCY113.</title>
        <authorList>
            <person name="Kang J."/>
        </authorList>
    </citation>
    <scope>NUCLEOTIDE SEQUENCE [LARGE SCALE GENOMIC DNA]</scope>
    <source>
        <strain evidence="1 2">DCY113</strain>
    </source>
</reference>
<gene>
    <name evidence="1" type="ORF">FVF58_09440</name>
</gene>
<sequence length="75" mass="8546">MTNFQSEWAGNETDRSGDALFKVGEIERAVHFNEFTDYHAIAQLLNEARKVGREEAAKEFAWRVSQVAREMGVEA</sequence>
<keyword evidence="2" id="KW-1185">Reference proteome</keyword>
<evidence type="ECO:0000313" key="2">
    <source>
        <dbReference type="Proteomes" id="UP000325273"/>
    </source>
</evidence>
<evidence type="ECO:0000313" key="1">
    <source>
        <dbReference type="EMBL" id="KAA1013004.1"/>
    </source>
</evidence>
<organism evidence="1 2">
    <name type="scientific">Paraburkholderia panacisoli</name>
    <dbReference type="NCBI Taxonomy" id="2603818"/>
    <lineage>
        <taxon>Bacteria</taxon>
        <taxon>Pseudomonadati</taxon>
        <taxon>Pseudomonadota</taxon>
        <taxon>Betaproteobacteria</taxon>
        <taxon>Burkholderiales</taxon>
        <taxon>Burkholderiaceae</taxon>
        <taxon>Paraburkholderia</taxon>
    </lineage>
</organism>